<dbReference type="InterPro" id="IPR015943">
    <property type="entry name" value="WD40/YVTN_repeat-like_dom_sf"/>
</dbReference>
<dbReference type="Gene3D" id="2.130.10.10">
    <property type="entry name" value="YVTN repeat-like/Quinoprotein amine dehydrogenase"/>
    <property type="match status" value="1"/>
</dbReference>
<dbReference type="EMBL" id="BAAASD010000025">
    <property type="protein sequence ID" value="GAA2356528.1"/>
    <property type="molecule type" value="Genomic_DNA"/>
</dbReference>
<keyword evidence="2" id="KW-1185">Reference proteome</keyword>
<evidence type="ECO:0000313" key="2">
    <source>
        <dbReference type="Proteomes" id="UP001500253"/>
    </source>
</evidence>
<organism evidence="1 2">
    <name type="scientific">Streptomyces cuspidosporus</name>
    <dbReference type="NCBI Taxonomy" id="66882"/>
    <lineage>
        <taxon>Bacteria</taxon>
        <taxon>Bacillati</taxon>
        <taxon>Actinomycetota</taxon>
        <taxon>Actinomycetes</taxon>
        <taxon>Kitasatosporales</taxon>
        <taxon>Streptomycetaceae</taxon>
        <taxon>Streptomyces</taxon>
    </lineage>
</organism>
<reference evidence="2" key="1">
    <citation type="journal article" date="2019" name="Int. J. Syst. Evol. Microbiol.">
        <title>The Global Catalogue of Microorganisms (GCM) 10K type strain sequencing project: providing services to taxonomists for standard genome sequencing and annotation.</title>
        <authorList>
            <consortium name="The Broad Institute Genomics Platform"/>
            <consortium name="The Broad Institute Genome Sequencing Center for Infectious Disease"/>
            <person name="Wu L."/>
            <person name="Ma J."/>
        </authorList>
    </citation>
    <scope>NUCLEOTIDE SEQUENCE [LARGE SCALE GENOMIC DNA]</scope>
    <source>
        <strain evidence="2">JCM 4316</strain>
    </source>
</reference>
<dbReference type="RefSeq" id="WP_346176819.1">
    <property type="nucleotide sequence ID" value="NZ_BAAASD010000025.1"/>
</dbReference>
<accession>A0ABP5TNS1</accession>
<proteinExistence type="predicted"/>
<dbReference type="Proteomes" id="UP001500253">
    <property type="component" value="Unassembled WGS sequence"/>
</dbReference>
<gene>
    <name evidence="1" type="ORF">GCM10010246_52330</name>
</gene>
<evidence type="ECO:0000313" key="1">
    <source>
        <dbReference type="EMBL" id="GAA2356528.1"/>
    </source>
</evidence>
<name>A0ABP5TNS1_9ACTN</name>
<sequence>MAHTRLGAELLAQDELPGIGVSIGHYDGRLVRDRANWLVAGAGDDLLVGRVDQDPARVFSARLRRPHPRPGSSHGFASPLPDGGLAVSGRDAITVYEADGRVRWTYEHDPWPDQDIGSGACTADASGRRLLATMLGPVLIGGSYPGDRCVALRLADGRPLDQITLPSASAGYLFQQSLTDPGQLFLDAAMGDTFCSLGVSWQDGGLRAEPLGRAEEPFAGLSLGGAYLKLDVGGEWLSRYEAGRPDVIAEAETVLPDGLRFVGHRPGFLDGDRILVAVAEEQWSEEARHLVLDGHTLRPVAEVRYPGTICLDPLSLGDGTWLTVHGDTVRRWRTA</sequence>
<protein>
    <submittedName>
        <fullName evidence="1">Uncharacterized protein</fullName>
    </submittedName>
</protein>
<comment type="caution">
    <text evidence="1">The sequence shown here is derived from an EMBL/GenBank/DDBJ whole genome shotgun (WGS) entry which is preliminary data.</text>
</comment>